<dbReference type="InterPro" id="IPR037171">
    <property type="entry name" value="NagB/RpiA_transferase-like"/>
</dbReference>
<dbReference type="GO" id="GO:0003677">
    <property type="term" value="F:DNA binding"/>
    <property type="evidence" value="ECO:0007669"/>
    <property type="project" value="UniProtKB-KW"/>
</dbReference>
<proteinExistence type="inferred from homology"/>
<dbReference type="PANTHER" id="PTHR34294:SF1">
    <property type="entry name" value="TRANSCRIPTIONAL REGULATOR LSRR"/>
    <property type="match status" value="1"/>
</dbReference>
<dbReference type="Pfam" id="PF08281">
    <property type="entry name" value="Sigma70_r4_2"/>
    <property type="match status" value="1"/>
</dbReference>
<feature type="domain" description="HTH crp-type" evidence="5">
    <location>
        <begin position="1"/>
        <end position="56"/>
    </location>
</feature>
<gene>
    <name evidence="6" type="ORF">H7F16_02915</name>
</gene>
<keyword evidence="2" id="KW-0805">Transcription regulation</keyword>
<dbReference type="Gene3D" id="3.40.50.1360">
    <property type="match status" value="1"/>
</dbReference>
<dbReference type="GO" id="GO:0030246">
    <property type="term" value="F:carbohydrate binding"/>
    <property type="evidence" value="ECO:0007669"/>
    <property type="project" value="InterPro"/>
</dbReference>
<sequence length="302" mass="31718">MMHMVAKLHYVGDLPQVQIAKQLGLSTATISRLLQRARAEGIVRIEVRDLVVPDALGAQLERELGLRRVSVVETPAGNAAVALAAPLGTMLKTANLGPGAVLALGWGRAIRAVLEAGLPPMTGVLVVPATGGMQQHHAHFQINEFARMAAEQAGGTAYFVHAPFLPSPDTRDIFLADPAIREAVALWDRIDVAVVGVGLPHALNAPDASLATPSEQQLVDAAGDVIRHYFDAQGRPIDWEGADRLIAVSPEQLRRARLCIGVASGEAKALSIIGAARAGLINALVTDAQTAQAVLDGLSRGL</sequence>
<evidence type="ECO:0000256" key="3">
    <source>
        <dbReference type="ARBA" id="ARBA00023125"/>
    </source>
</evidence>
<dbReference type="SUPFAM" id="SSF100950">
    <property type="entry name" value="NagB/RpiA/CoA transferase-like"/>
    <property type="match status" value="1"/>
</dbReference>
<dbReference type="GO" id="GO:0006352">
    <property type="term" value="P:DNA-templated transcription initiation"/>
    <property type="evidence" value="ECO:0007669"/>
    <property type="project" value="InterPro"/>
</dbReference>
<dbReference type="InterPro" id="IPR051054">
    <property type="entry name" value="SorC_transcr_regulators"/>
</dbReference>
<keyword evidence="3" id="KW-0238">DNA-binding</keyword>
<evidence type="ECO:0000256" key="4">
    <source>
        <dbReference type="ARBA" id="ARBA00023163"/>
    </source>
</evidence>
<organism evidence="6 7">
    <name type="scientific">Paragemmobacter straminiformis</name>
    <dbReference type="NCBI Taxonomy" id="2045119"/>
    <lineage>
        <taxon>Bacteria</taxon>
        <taxon>Pseudomonadati</taxon>
        <taxon>Pseudomonadota</taxon>
        <taxon>Alphaproteobacteria</taxon>
        <taxon>Rhodobacterales</taxon>
        <taxon>Paracoccaceae</taxon>
        <taxon>Paragemmobacter</taxon>
    </lineage>
</organism>
<dbReference type="Proteomes" id="UP000555411">
    <property type="component" value="Unassembled WGS sequence"/>
</dbReference>
<evidence type="ECO:0000313" key="6">
    <source>
        <dbReference type="EMBL" id="MBC2834440.1"/>
    </source>
</evidence>
<dbReference type="EMBL" id="JACLQD010000001">
    <property type="protein sequence ID" value="MBC2834440.1"/>
    <property type="molecule type" value="Genomic_DNA"/>
</dbReference>
<keyword evidence="4" id="KW-0804">Transcription</keyword>
<comment type="similarity">
    <text evidence="1">Belongs to the SorC transcriptional regulatory family.</text>
</comment>
<dbReference type="AlphaFoldDB" id="A0A842I3J1"/>
<evidence type="ECO:0000259" key="5">
    <source>
        <dbReference type="PROSITE" id="PS51063"/>
    </source>
</evidence>
<accession>A0A842I3J1</accession>
<dbReference type="InterPro" id="IPR007324">
    <property type="entry name" value="Sugar-bd_dom_put"/>
</dbReference>
<dbReference type="GO" id="GO:0016987">
    <property type="term" value="F:sigma factor activity"/>
    <property type="evidence" value="ECO:0007669"/>
    <property type="project" value="InterPro"/>
</dbReference>
<dbReference type="Pfam" id="PF04198">
    <property type="entry name" value="Sugar-bind"/>
    <property type="match status" value="1"/>
</dbReference>
<comment type="caution">
    <text evidence="6">The sequence shown here is derived from an EMBL/GenBank/DDBJ whole genome shotgun (WGS) entry which is preliminary data.</text>
</comment>
<dbReference type="PANTHER" id="PTHR34294">
    <property type="entry name" value="TRANSCRIPTIONAL REGULATOR-RELATED"/>
    <property type="match status" value="1"/>
</dbReference>
<dbReference type="Gene3D" id="1.10.10.60">
    <property type="entry name" value="Homeodomain-like"/>
    <property type="match status" value="1"/>
</dbReference>
<dbReference type="InterPro" id="IPR013249">
    <property type="entry name" value="RNA_pol_sigma70_r4_t2"/>
</dbReference>
<evidence type="ECO:0000256" key="2">
    <source>
        <dbReference type="ARBA" id="ARBA00023015"/>
    </source>
</evidence>
<evidence type="ECO:0000313" key="7">
    <source>
        <dbReference type="Proteomes" id="UP000555411"/>
    </source>
</evidence>
<keyword evidence="7" id="KW-1185">Reference proteome</keyword>
<dbReference type="InterPro" id="IPR012318">
    <property type="entry name" value="HTH_CRP"/>
</dbReference>
<reference evidence="6 7" key="1">
    <citation type="journal article" date="2017" name="Int. J. Syst. Evol. Microbiol.">
        <title>Gemmobacter straminiformis sp. nov., isolated from an artificial fountain.</title>
        <authorList>
            <person name="Kang J.Y."/>
            <person name="Kim M.J."/>
            <person name="Chun J."/>
            <person name="Son K.P."/>
            <person name="Jahng K.Y."/>
        </authorList>
    </citation>
    <scope>NUCLEOTIDE SEQUENCE [LARGE SCALE GENOMIC DNA]</scope>
    <source>
        <strain evidence="6 7">CAM-8</strain>
    </source>
</reference>
<name>A0A842I3J1_9RHOB</name>
<evidence type="ECO:0000256" key="1">
    <source>
        <dbReference type="ARBA" id="ARBA00010466"/>
    </source>
</evidence>
<protein>
    <submittedName>
        <fullName evidence="6">Winged helix-turn-helix transcriptional regulator</fullName>
    </submittedName>
</protein>
<dbReference type="PROSITE" id="PS51063">
    <property type="entry name" value="HTH_CRP_2"/>
    <property type="match status" value="1"/>
</dbReference>